<comment type="caution">
    <text evidence="1">The sequence shown here is derived from an EMBL/GenBank/DDBJ whole genome shotgun (WGS) entry which is preliminary data.</text>
</comment>
<dbReference type="InterPro" id="IPR036086">
    <property type="entry name" value="ParB/Sulfiredoxin_sf"/>
</dbReference>
<proteinExistence type="predicted"/>
<dbReference type="InterPro" id="IPR050336">
    <property type="entry name" value="Chromosome_partition/occlusion"/>
</dbReference>
<dbReference type="GO" id="GO:0007059">
    <property type="term" value="P:chromosome segregation"/>
    <property type="evidence" value="ECO:0007669"/>
    <property type="project" value="TreeGrafter"/>
</dbReference>
<dbReference type="EMBL" id="JRYO01000066">
    <property type="protein sequence ID" value="KHE93284.1"/>
    <property type="molecule type" value="Genomic_DNA"/>
</dbReference>
<gene>
    <name evidence="1" type="primary">parB</name>
    <name evidence="1" type="ORF">SCABRO_00967</name>
</gene>
<dbReference type="Gene3D" id="3.90.1530.10">
    <property type="entry name" value="Conserved hypothetical protein from pyrococcus furiosus pfu- 392566-001, ParB domain"/>
    <property type="match status" value="1"/>
</dbReference>
<organism evidence="1 2">
    <name type="scientific">Candidatus Scalindua brodae</name>
    <dbReference type="NCBI Taxonomy" id="237368"/>
    <lineage>
        <taxon>Bacteria</taxon>
        <taxon>Pseudomonadati</taxon>
        <taxon>Planctomycetota</taxon>
        <taxon>Candidatus Brocadiia</taxon>
        <taxon>Candidatus Brocadiales</taxon>
        <taxon>Candidatus Scalinduaceae</taxon>
        <taxon>Candidatus Scalindua</taxon>
    </lineage>
</organism>
<evidence type="ECO:0000313" key="2">
    <source>
        <dbReference type="Proteomes" id="UP000030652"/>
    </source>
</evidence>
<dbReference type="eggNOG" id="COG1475">
    <property type="taxonomic scope" value="Bacteria"/>
</dbReference>
<dbReference type="GO" id="GO:0005694">
    <property type="term" value="C:chromosome"/>
    <property type="evidence" value="ECO:0007669"/>
    <property type="project" value="TreeGrafter"/>
</dbReference>
<dbReference type="SUPFAM" id="SSF110849">
    <property type="entry name" value="ParB/Sulfiredoxin"/>
    <property type="match status" value="1"/>
</dbReference>
<dbReference type="Gene3D" id="1.10.10.2830">
    <property type="match status" value="1"/>
</dbReference>
<protein>
    <submittedName>
        <fullName evidence="1">Chromosome partitioning protein</fullName>
    </submittedName>
</protein>
<sequence length="326" mass="37420">MELIKVLLCDIDLSSGNHDRYLFRYGRGSDIVMESIGKVGLINPVILKNNPDEDDEEYSVICGYQRILACKKLGQVSCDAKIIDGLDDEGILLLVLHDNLSSNGFNEIEKGIVLKKFLNIGYSYDRLMAEITPLLKIPPNKNIIDKYLSVLRLDDQIKQSVASSELELERAFLLIALNDADREVVYRFLFRESITNTNEAKEAIRNLLDLKLIKRLEIDEFLSSGEISHIISDTKSNKRQKGDKICKLIKSMRYPSISMKEEEFNKTCRAMRLDNDVRINHSRYFEGDEVRITLKASNEETLGNNLERLLLNIRNGTFKKLFSMFK</sequence>
<accession>A0A0B0EL21</accession>
<reference evidence="1 2" key="1">
    <citation type="submission" date="2014-10" db="EMBL/GenBank/DDBJ databases">
        <title>Draft genome of anammox bacterium scalindua brodae, obtained using differential coverage binning of sequence data from two enrichment reactors.</title>
        <authorList>
            <person name="Speth D.R."/>
            <person name="Russ L."/>
            <person name="Kartal B."/>
            <person name="Op den Camp H.J."/>
            <person name="Dutilh B.E."/>
            <person name="Jetten M.S."/>
        </authorList>
    </citation>
    <scope>NUCLEOTIDE SEQUENCE [LARGE SCALE GENOMIC DNA]</scope>
    <source>
        <strain evidence="1">RU1</strain>
    </source>
</reference>
<dbReference type="PANTHER" id="PTHR33375:SF1">
    <property type="entry name" value="CHROMOSOME-PARTITIONING PROTEIN PARB-RELATED"/>
    <property type="match status" value="1"/>
</dbReference>
<dbReference type="AlphaFoldDB" id="A0A0B0EL21"/>
<evidence type="ECO:0000313" key="1">
    <source>
        <dbReference type="EMBL" id="KHE93284.1"/>
    </source>
</evidence>
<dbReference type="PANTHER" id="PTHR33375">
    <property type="entry name" value="CHROMOSOME-PARTITIONING PROTEIN PARB-RELATED"/>
    <property type="match status" value="1"/>
</dbReference>
<dbReference type="Proteomes" id="UP000030652">
    <property type="component" value="Unassembled WGS sequence"/>
</dbReference>
<name>A0A0B0EL21_9BACT</name>